<keyword evidence="5" id="KW-1185">Reference proteome</keyword>
<dbReference type="Proteomes" id="UP000549009">
    <property type="component" value="Unassembled WGS sequence"/>
</dbReference>
<dbReference type="RefSeq" id="WP_150509277.1">
    <property type="nucleotide sequence ID" value="NZ_BMSQ01000003.1"/>
</dbReference>
<gene>
    <name evidence="3" type="ORF">CP982_04550</name>
    <name evidence="2" type="ORF">FHS40_000354</name>
</gene>
<dbReference type="GO" id="GO:0006950">
    <property type="term" value="P:response to stress"/>
    <property type="evidence" value="ECO:0007669"/>
    <property type="project" value="TreeGrafter"/>
</dbReference>
<sequence length="157" mass="16550">MTDALDVSLRLVRAQTALVKRFDAALGGFHGVSLADFTMLLRLGQAPGGRMRRVDLAAALGLTASGVTRGLAPLERIGLVTREANARDARVAYAALTATGRERLAEMLATARRVAADVFEPSSWERREIGSLSEMLTRLGGTGLGDFDLDGPGAPTA</sequence>
<dbReference type="GO" id="GO:0003677">
    <property type="term" value="F:DNA binding"/>
    <property type="evidence" value="ECO:0007669"/>
    <property type="project" value="UniProtKB-KW"/>
</dbReference>
<dbReference type="KEGG" id="sspb:CP982_04550"/>
<accession>A0A5P2X2Y0</accession>
<dbReference type="PROSITE" id="PS50995">
    <property type="entry name" value="HTH_MARR_2"/>
    <property type="match status" value="1"/>
</dbReference>
<dbReference type="InterPro" id="IPR000835">
    <property type="entry name" value="HTH_MarR-typ"/>
</dbReference>
<dbReference type="PANTHER" id="PTHR33164">
    <property type="entry name" value="TRANSCRIPTIONAL REGULATOR, MARR FAMILY"/>
    <property type="match status" value="1"/>
</dbReference>
<evidence type="ECO:0000313" key="3">
    <source>
        <dbReference type="EMBL" id="QEV58074.1"/>
    </source>
</evidence>
<dbReference type="Proteomes" id="UP000326505">
    <property type="component" value="Chromosome"/>
</dbReference>
<dbReference type="AlphaFoldDB" id="A0A5P2X2Y0"/>
<protein>
    <submittedName>
        <fullName evidence="2 3">MarR family transcriptional regulator</fullName>
    </submittedName>
</protein>
<dbReference type="InterPro" id="IPR039422">
    <property type="entry name" value="MarR/SlyA-like"/>
</dbReference>
<dbReference type="Gene3D" id="1.10.10.10">
    <property type="entry name" value="Winged helix-like DNA-binding domain superfamily/Winged helix DNA-binding domain"/>
    <property type="match status" value="1"/>
</dbReference>
<evidence type="ECO:0000313" key="2">
    <source>
        <dbReference type="EMBL" id="MBB5101301.1"/>
    </source>
</evidence>
<dbReference type="OrthoDB" id="5295456at2"/>
<dbReference type="SUPFAM" id="SSF46785">
    <property type="entry name" value="Winged helix' DNA-binding domain"/>
    <property type="match status" value="1"/>
</dbReference>
<proteinExistence type="predicted"/>
<dbReference type="EMBL" id="CP023690">
    <property type="protein sequence ID" value="QEV58074.1"/>
    <property type="molecule type" value="Genomic_DNA"/>
</dbReference>
<dbReference type="Pfam" id="PF12802">
    <property type="entry name" value="MarR_2"/>
    <property type="match status" value="1"/>
</dbReference>
<evidence type="ECO:0000313" key="5">
    <source>
        <dbReference type="Proteomes" id="UP000549009"/>
    </source>
</evidence>
<evidence type="ECO:0000313" key="4">
    <source>
        <dbReference type="Proteomes" id="UP000326505"/>
    </source>
</evidence>
<dbReference type="SMART" id="SM00347">
    <property type="entry name" value="HTH_MARR"/>
    <property type="match status" value="1"/>
</dbReference>
<organism evidence="3 4">
    <name type="scientific">Streptomyces spectabilis</name>
    <dbReference type="NCBI Taxonomy" id="68270"/>
    <lineage>
        <taxon>Bacteria</taxon>
        <taxon>Bacillati</taxon>
        <taxon>Actinomycetota</taxon>
        <taxon>Actinomycetes</taxon>
        <taxon>Kitasatosporales</taxon>
        <taxon>Streptomycetaceae</taxon>
        <taxon>Streptomyces</taxon>
    </lineage>
</organism>
<dbReference type="PANTHER" id="PTHR33164:SF57">
    <property type="entry name" value="MARR-FAMILY TRANSCRIPTIONAL REGULATOR"/>
    <property type="match status" value="1"/>
</dbReference>
<reference evidence="2 5" key="2">
    <citation type="submission" date="2020-08" db="EMBL/GenBank/DDBJ databases">
        <title>Genomic Encyclopedia of Type Strains, Phase III (KMG-III): the genomes of soil and plant-associated and newly described type strains.</title>
        <authorList>
            <person name="Whitman W."/>
        </authorList>
    </citation>
    <scope>NUCLEOTIDE SEQUENCE [LARGE SCALE GENOMIC DNA]</scope>
    <source>
        <strain evidence="2 5">CECT 3146</strain>
    </source>
</reference>
<dbReference type="EMBL" id="JACHJD010000001">
    <property type="protein sequence ID" value="MBB5101301.1"/>
    <property type="molecule type" value="Genomic_DNA"/>
</dbReference>
<keyword evidence="2" id="KW-0238">DNA-binding</keyword>
<dbReference type="InterPro" id="IPR036388">
    <property type="entry name" value="WH-like_DNA-bd_sf"/>
</dbReference>
<evidence type="ECO:0000259" key="1">
    <source>
        <dbReference type="PROSITE" id="PS50995"/>
    </source>
</evidence>
<feature type="domain" description="HTH marR-type" evidence="1">
    <location>
        <begin position="1"/>
        <end position="141"/>
    </location>
</feature>
<name>A0A5P2X2Y0_STRST</name>
<reference evidence="3 4" key="1">
    <citation type="submission" date="2017-09" db="EMBL/GenBank/DDBJ databases">
        <authorList>
            <person name="Lee N."/>
            <person name="Cho B.-K."/>
        </authorList>
    </citation>
    <scope>NUCLEOTIDE SEQUENCE [LARGE SCALE GENOMIC DNA]</scope>
    <source>
        <strain evidence="3 4">ATCC 27465</strain>
    </source>
</reference>
<dbReference type="InterPro" id="IPR036390">
    <property type="entry name" value="WH_DNA-bd_sf"/>
</dbReference>
<dbReference type="GO" id="GO:0003700">
    <property type="term" value="F:DNA-binding transcription factor activity"/>
    <property type="evidence" value="ECO:0007669"/>
    <property type="project" value="InterPro"/>
</dbReference>